<feature type="region of interest" description="Disordered" evidence="1">
    <location>
        <begin position="65"/>
        <end position="88"/>
    </location>
</feature>
<name>A0A433QD40_9FUNG</name>
<evidence type="ECO:0000256" key="1">
    <source>
        <dbReference type="SAM" id="MobiDB-lite"/>
    </source>
</evidence>
<dbReference type="EMBL" id="RBNJ01007901">
    <property type="protein sequence ID" value="RUS27715.1"/>
    <property type="molecule type" value="Genomic_DNA"/>
</dbReference>
<reference evidence="2 3" key="1">
    <citation type="journal article" date="2018" name="New Phytol.">
        <title>Phylogenomics of Endogonaceae and evolution of mycorrhizas within Mucoromycota.</title>
        <authorList>
            <person name="Chang Y."/>
            <person name="Desiro A."/>
            <person name="Na H."/>
            <person name="Sandor L."/>
            <person name="Lipzen A."/>
            <person name="Clum A."/>
            <person name="Barry K."/>
            <person name="Grigoriev I.V."/>
            <person name="Martin F.M."/>
            <person name="Stajich J.E."/>
            <person name="Smith M.E."/>
            <person name="Bonito G."/>
            <person name="Spatafora J.W."/>
        </authorList>
    </citation>
    <scope>NUCLEOTIDE SEQUENCE [LARGE SCALE GENOMIC DNA]</scope>
    <source>
        <strain evidence="2 3">AD002</strain>
    </source>
</reference>
<comment type="caution">
    <text evidence="2">The sequence shown here is derived from an EMBL/GenBank/DDBJ whole genome shotgun (WGS) entry which is preliminary data.</text>
</comment>
<dbReference type="Proteomes" id="UP000274822">
    <property type="component" value="Unassembled WGS sequence"/>
</dbReference>
<feature type="compositionally biased region" description="Basic and acidic residues" evidence="1">
    <location>
        <begin position="71"/>
        <end position="88"/>
    </location>
</feature>
<proteinExistence type="predicted"/>
<evidence type="ECO:0000313" key="3">
    <source>
        <dbReference type="Proteomes" id="UP000274822"/>
    </source>
</evidence>
<sequence>MAANQIHLKASMDILGRASENFIKDDLNKGQTSKTGQVEKNTLQNVRVEPREIIADTVNNPFLVSDEADDELNKASDQDERSRLQTQS</sequence>
<dbReference type="AlphaFoldDB" id="A0A433QD40"/>
<gene>
    <name evidence="2" type="ORF">BC938DRAFT_482839</name>
</gene>
<evidence type="ECO:0000313" key="2">
    <source>
        <dbReference type="EMBL" id="RUS27715.1"/>
    </source>
</evidence>
<organism evidence="2 3">
    <name type="scientific">Jimgerdemannia flammicorona</name>
    <dbReference type="NCBI Taxonomy" id="994334"/>
    <lineage>
        <taxon>Eukaryota</taxon>
        <taxon>Fungi</taxon>
        <taxon>Fungi incertae sedis</taxon>
        <taxon>Mucoromycota</taxon>
        <taxon>Mucoromycotina</taxon>
        <taxon>Endogonomycetes</taxon>
        <taxon>Endogonales</taxon>
        <taxon>Endogonaceae</taxon>
        <taxon>Jimgerdemannia</taxon>
    </lineage>
</organism>
<keyword evidence="3" id="KW-1185">Reference proteome</keyword>
<accession>A0A433QD40</accession>
<protein>
    <submittedName>
        <fullName evidence="2">Uncharacterized protein</fullName>
    </submittedName>
</protein>